<evidence type="ECO:0000256" key="2">
    <source>
        <dbReference type="PROSITE-ProRule" id="PRU10007"/>
    </source>
</evidence>
<feature type="active site" evidence="2">
    <location>
        <position position="251"/>
    </location>
</feature>
<organism evidence="5 6">
    <name type="scientific">Xylaria flabelliformis</name>
    <dbReference type="NCBI Taxonomy" id="2512241"/>
    <lineage>
        <taxon>Eukaryota</taxon>
        <taxon>Fungi</taxon>
        <taxon>Dikarya</taxon>
        <taxon>Ascomycota</taxon>
        <taxon>Pezizomycotina</taxon>
        <taxon>Sordariomycetes</taxon>
        <taxon>Xylariomycetidae</taxon>
        <taxon>Xylariales</taxon>
        <taxon>Xylariaceae</taxon>
        <taxon>Xylaria</taxon>
    </lineage>
</organism>
<dbReference type="PANTHER" id="PTHR43353:SF6">
    <property type="entry name" value="CYTOPLASMIC ALDEHYDE DEHYDROGENASE (EUROFUNG)"/>
    <property type="match status" value="1"/>
</dbReference>
<accession>A0A553I8J3</accession>
<dbReference type="InterPro" id="IPR016161">
    <property type="entry name" value="Ald_DH/histidinol_DH"/>
</dbReference>
<evidence type="ECO:0000256" key="3">
    <source>
        <dbReference type="RuleBase" id="RU003345"/>
    </source>
</evidence>
<dbReference type="InterPro" id="IPR029510">
    <property type="entry name" value="Ald_DH_CS_GLU"/>
</dbReference>
<reference evidence="6" key="1">
    <citation type="submission" date="2019-06" db="EMBL/GenBank/DDBJ databases">
        <title>Draft genome sequence of the griseofulvin-producing fungus Xylaria cubensis strain G536.</title>
        <authorList>
            <person name="Mead M.E."/>
            <person name="Raja H.A."/>
            <person name="Steenwyk J.L."/>
            <person name="Knowles S.L."/>
            <person name="Oberlies N.H."/>
            <person name="Rokas A."/>
        </authorList>
    </citation>
    <scope>NUCLEOTIDE SEQUENCE [LARGE SCALE GENOMIC DNA]</scope>
    <source>
        <strain evidence="6">G536</strain>
    </source>
</reference>
<dbReference type="InterPro" id="IPR016163">
    <property type="entry name" value="Ald_DH_C"/>
</dbReference>
<gene>
    <name evidence="5" type="ORF">FHL15_002801</name>
</gene>
<dbReference type="GO" id="GO:0009450">
    <property type="term" value="P:gamma-aminobutyric acid catabolic process"/>
    <property type="evidence" value="ECO:0007669"/>
    <property type="project" value="TreeGrafter"/>
</dbReference>
<dbReference type="InterPro" id="IPR015590">
    <property type="entry name" value="Aldehyde_DH_dom"/>
</dbReference>
<dbReference type="InterPro" id="IPR050740">
    <property type="entry name" value="Aldehyde_DH_Superfamily"/>
</dbReference>
<evidence type="ECO:0000313" key="6">
    <source>
        <dbReference type="Proteomes" id="UP000319160"/>
    </source>
</evidence>
<proteinExistence type="inferred from homology"/>
<evidence type="ECO:0000259" key="4">
    <source>
        <dbReference type="Pfam" id="PF00171"/>
    </source>
</evidence>
<dbReference type="OrthoDB" id="310895at2759"/>
<keyword evidence="1 3" id="KW-0560">Oxidoreductase</keyword>
<feature type="domain" description="Aldehyde dehydrogenase" evidence="4">
    <location>
        <begin position="19"/>
        <end position="467"/>
    </location>
</feature>
<dbReference type="STRING" id="2512241.A0A553I8J3"/>
<dbReference type="PANTHER" id="PTHR43353">
    <property type="entry name" value="SUCCINATE-SEMIALDEHYDE DEHYDROGENASE, MITOCHONDRIAL"/>
    <property type="match status" value="1"/>
</dbReference>
<sequence length="667" mass="72239">MPLYTVPFVINGEERFAKDTYEVKSPVTGEAIHLCGVATESEANAAVEAAAAAATTWRDSTTSTRRDVLLKAAEIMERRRPELAQYLVDEIGQSSVWAGFNLNVAIDLIKDAAGRVGTLGGFVPRPADPSTGAMVWREPYGVVLAIAPWNAPYILGTRSVLYPIAAGCTVVLKGTELAPRVMHAITSVFHEAGLPKGVLNFISTNPANAPVVTGALIANPHVKKINFTGSTAVGRIIGKMAGQYLKPVVLELGGKAPAIVWEDANLDLAAECCSRGAFLNSGQICMSTERIIVHRKVSEAFQGKLRDAVTKMWPEALVHINPQGVEKNKKLVQDATNKGASILTGDINAQESSNTRLRPIVITHVTPEMDIYRQESFGTTVSLLEVDNEEEALRIANDTEYGLSSAVFTEDLRIGLRFAKNIETGAVHINDMSVHDEAALAHGGVKASGYGRFNASAGLDEYLRTKTAMNPRSSRRAATHPFQFPAASALLAGYHYKVKTIAGRLAIAGILSERTHNARGAKLLARDDCNARHLLFRQVYTTPITITQYTVKGHYNAKLGYDDLYNQFHQIFIASPGGVGSGCRYAANSGTWHGAFKATVSGATDADSTTELGNYCDHTRIKSGWEPEQVVNRTATISQVYRYYWTTQRGVHDVKAGLVPVSQQDLD</sequence>
<dbReference type="InterPro" id="IPR016162">
    <property type="entry name" value="Ald_DH_N"/>
</dbReference>
<dbReference type="SUPFAM" id="SSF53720">
    <property type="entry name" value="ALDH-like"/>
    <property type="match status" value="1"/>
</dbReference>
<dbReference type="Gene3D" id="3.40.309.10">
    <property type="entry name" value="Aldehyde Dehydrogenase, Chain A, domain 2"/>
    <property type="match status" value="1"/>
</dbReference>
<dbReference type="GO" id="GO:0004777">
    <property type="term" value="F:succinate-semialdehyde dehydrogenase (NAD+) activity"/>
    <property type="evidence" value="ECO:0007669"/>
    <property type="project" value="TreeGrafter"/>
</dbReference>
<dbReference type="CDD" id="cd07105">
    <property type="entry name" value="ALDH_SaliADH"/>
    <property type="match status" value="1"/>
</dbReference>
<name>A0A553I8J3_9PEZI</name>
<dbReference type="Proteomes" id="UP000319160">
    <property type="component" value="Unassembled WGS sequence"/>
</dbReference>
<dbReference type="Pfam" id="PF00171">
    <property type="entry name" value="Aldedh"/>
    <property type="match status" value="1"/>
</dbReference>
<comment type="caution">
    <text evidence="5">The sequence shown here is derived from an EMBL/GenBank/DDBJ whole genome shotgun (WGS) entry which is preliminary data.</text>
</comment>
<dbReference type="AlphaFoldDB" id="A0A553I8J3"/>
<protein>
    <recommendedName>
        <fullName evidence="4">Aldehyde dehydrogenase domain-containing protein</fullName>
    </recommendedName>
</protein>
<dbReference type="PROSITE" id="PS00687">
    <property type="entry name" value="ALDEHYDE_DEHYDR_GLU"/>
    <property type="match status" value="1"/>
</dbReference>
<comment type="similarity">
    <text evidence="3">Belongs to the aldehyde dehydrogenase family.</text>
</comment>
<dbReference type="Gene3D" id="3.40.605.10">
    <property type="entry name" value="Aldehyde Dehydrogenase, Chain A, domain 1"/>
    <property type="match status" value="1"/>
</dbReference>
<keyword evidence="6" id="KW-1185">Reference proteome</keyword>
<evidence type="ECO:0000313" key="5">
    <source>
        <dbReference type="EMBL" id="TRX96529.1"/>
    </source>
</evidence>
<evidence type="ECO:0000256" key="1">
    <source>
        <dbReference type="ARBA" id="ARBA00023002"/>
    </source>
</evidence>
<dbReference type="EMBL" id="VFLP01000011">
    <property type="protein sequence ID" value="TRX96529.1"/>
    <property type="molecule type" value="Genomic_DNA"/>
</dbReference>